<dbReference type="Proteomes" id="UP000239863">
    <property type="component" value="Unassembled WGS sequence"/>
</dbReference>
<evidence type="ECO:0000313" key="5">
    <source>
        <dbReference type="EMBL" id="PPK46365.1"/>
    </source>
</evidence>
<evidence type="ECO:0000259" key="4">
    <source>
        <dbReference type="Pfam" id="PF00535"/>
    </source>
</evidence>
<keyword evidence="3 5" id="KW-0808">Transferase</keyword>
<reference evidence="5 6" key="1">
    <citation type="submission" date="2018-02" db="EMBL/GenBank/DDBJ databases">
        <title>Genomic Encyclopedia of Archaeal and Bacterial Type Strains, Phase II (KMG-II): from individual species to whole genera.</title>
        <authorList>
            <person name="Goeker M."/>
        </authorList>
    </citation>
    <scope>NUCLEOTIDE SEQUENCE [LARGE SCALE GENOMIC DNA]</scope>
    <source>
        <strain evidence="5 6">DSM 15099</strain>
    </source>
</reference>
<keyword evidence="2" id="KW-0328">Glycosyltransferase</keyword>
<evidence type="ECO:0000256" key="1">
    <source>
        <dbReference type="ARBA" id="ARBA00006739"/>
    </source>
</evidence>
<feature type="domain" description="Glycosyltransferase 2-like" evidence="4">
    <location>
        <begin position="7"/>
        <end position="165"/>
    </location>
</feature>
<dbReference type="GO" id="GO:0016757">
    <property type="term" value="F:glycosyltransferase activity"/>
    <property type="evidence" value="ECO:0007669"/>
    <property type="project" value="UniProtKB-KW"/>
</dbReference>
<gene>
    <name evidence="5" type="ORF">BD821_11611</name>
</gene>
<evidence type="ECO:0000313" key="6">
    <source>
        <dbReference type="Proteomes" id="UP000239863"/>
    </source>
</evidence>
<dbReference type="PANTHER" id="PTHR43685:SF5">
    <property type="entry name" value="GLYCOSYLTRANSFERASE EPSE-RELATED"/>
    <property type="match status" value="1"/>
</dbReference>
<organism evidence="5 6">
    <name type="scientific">Clostridium algidicarnis DSM 15099</name>
    <dbReference type="NCBI Taxonomy" id="1121295"/>
    <lineage>
        <taxon>Bacteria</taxon>
        <taxon>Bacillati</taxon>
        <taxon>Bacillota</taxon>
        <taxon>Clostridia</taxon>
        <taxon>Eubacteriales</taxon>
        <taxon>Clostridiaceae</taxon>
        <taxon>Clostridium</taxon>
    </lineage>
</organism>
<dbReference type="Pfam" id="PF00535">
    <property type="entry name" value="Glycos_transf_2"/>
    <property type="match status" value="1"/>
</dbReference>
<dbReference type="InterPro" id="IPR001173">
    <property type="entry name" value="Glyco_trans_2-like"/>
</dbReference>
<dbReference type="InterPro" id="IPR029044">
    <property type="entry name" value="Nucleotide-diphossugar_trans"/>
</dbReference>
<name>A0A2S6FVM8_9CLOT</name>
<dbReference type="RefSeq" id="WP_104410435.1">
    <property type="nucleotide sequence ID" value="NZ_PTIS01000016.1"/>
</dbReference>
<evidence type="ECO:0000256" key="3">
    <source>
        <dbReference type="ARBA" id="ARBA00022679"/>
    </source>
</evidence>
<comment type="similarity">
    <text evidence="1">Belongs to the glycosyltransferase 2 family.</text>
</comment>
<protein>
    <submittedName>
        <fullName evidence="5">Glycosyl transferase family 2</fullName>
    </submittedName>
</protein>
<evidence type="ECO:0000256" key="2">
    <source>
        <dbReference type="ARBA" id="ARBA00022676"/>
    </source>
</evidence>
<dbReference type="AlphaFoldDB" id="A0A2S6FVM8"/>
<dbReference type="SUPFAM" id="SSF53448">
    <property type="entry name" value="Nucleotide-diphospho-sugar transferases"/>
    <property type="match status" value="1"/>
</dbReference>
<accession>A0A2S6FVM8</accession>
<comment type="caution">
    <text evidence="5">The sequence shown here is derived from an EMBL/GenBank/DDBJ whole genome shotgun (WGS) entry which is preliminary data.</text>
</comment>
<dbReference type="EMBL" id="PTIS01000016">
    <property type="protein sequence ID" value="PPK46365.1"/>
    <property type="molecule type" value="Genomic_DNA"/>
</dbReference>
<dbReference type="InterPro" id="IPR050834">
    <property type="entry name" value="Glycosyltransf_2"/>
</dbReference>
<dbReference type="PANTHER" id="PTHR43685">
    <property type="entry name" value="GLYCOSYLTRANSFERASE"/>
    <property type="match status" value="1"/>
</dbReference>
<proteinExistence type="inferred from homology"/>
<sequence length="278" mass="33190">MDKFKYSVLMSVYYKERPEYLRESIVSMLQQSIMPDEIVIVKDGKLTEQLDNVLDEFKDNKIIKIIPLEQNVGLGKALNIGLQKCKNELIVRMDTDDISLNNRCEKQLKKFEENNKLSLVGTAVNEFIDDPSNVIAYKEVKIKDEDIKKQMKYRNPVIHPTVMFKKTEALKAGNYQHWFLNEDYYLWIRMAQNNSVFENINEPLVNMRINDETYLRRGGWKYFITQRNLFQYMLKNKSINIFQYIYNNAIRFIVRLMVPNNVRKFLYLNVMRKKVVHD</sequence>
<dbReference type="OrthoDB" id="9815829at2"/>
<dbReference type="Gene3D" id="3.90.550.10">
    <property type="entry name" value="Spore Coat Polysaccharide Biosynthesis Protein SpsA, Chain A"/>
    <property type="match status" value="1"/>
</dbReference>